<proteinExistence type="predicted"/>
<sequence>APVQVCSSQFFDYCNNTTFCTKPPKCILFRPDNPAFHDLDTNIFPIFLIERSVRIKNFSVCCRQVPMCVSQTTRYKERHCQWQLLTSETMVHIEDRVHIATSVLHMSNSAGHVVGKILLYFARSLRKTSRLNHIIKYNELRQLENDAISSWASQDVA</sequence>
<dbReference type="EMBL" id="NPHW01005311">
    <property type="protein sequence ID" value="OXV06893.1"/>
    <property type="molecule type" value="Genomic_DNA"/>
</dbReference>
<organism evidence="1 2">
    <name type="scientific">Elaphomyces granulatus</name>
    <dbReference type="NCBI Taxonomy" id="519963"/>
    <lineage>
        <taxon>Eukaryota</taxon>
        <taxon>Fungi</taxon>
        <taxon>Dikarya</taxon>
        <taxon>Ascomycota</taxon>
        <taxon>Pezizomycotina</taxon>
        <taxon>Eurotiomycetes</taxon>
        <taxon>Eurotiomycetidae</taxon>
        <taxon>Eurotiales</taxon>
        <taxon>Elaphomycetaceae</taxon>
        <taxon>Elaphomyces</taxon>
    </lineage>
</organism>
<accession>A0A232LRV5</accession>
<dbReference type="OrthoDB" id="432234at2759"/>
<dbReference type="Proteomes" id="UP000243515">
    <property type="component" value="Unassembled WGS sequence"/>
</dbReference>
<dbReference type="AlphaFoldDB" id="A0A232LRV5"/>
<gene>
    <name evidence="1" type="ORF">Egran_05340</name>
</gene>
<keyword evidence="2" id="KW-1185">Reference proteome</keyword>
<comment type="caution">
    <text evidence="1">The sequence shown here is derived from an EMBL/GenBank/DDBJ whole genome shotgun (WGS) entry which is preliminary data.</text>
</comment>
<name>A0A232LRV5_9EURO</name>
<evidence type="ECO:0000313" key="2">
    <source>
        <dbReference type="Proteomes" id="UP000243515"/>
    </source>
</evidence>
<evidence type="ECO:0000313" key="1">
    <source>
        <dbReference type="EMBL" id="OXV06893.1"/>
    </source>
</evidence>
<protein>
    <submittedName>
        <fullName evidence="1">Uncharacterized protein</fullName>
    </submittedName>
</protein>
<feature type="non-terminal residue" evidence="1">
    <location>
        <position position="1"/>
    </location>
</feature>
<reference evidence="1 2" key="1">
    <citation type="journal article" date="2015" name="Environ. Microbiol.">
        <title>Metagenome sequence of Elaphomyces granulatus from sporocarp tissue reveals Ascomycota ectomycorrhizal fingerprints of genome expansion and a Proteobacteria-rich microbiome.</title>
        <authorList>
            <person name="Quandt C.A."/>
            <person name="Kohler A."/>
            <person name="Hesse C.N."/>
            <person name="Sharpton T.J."/>
            <person name="Martin F."/>
            <person name="Spatafora J.W."/>
        </authorList>
    </citation>
    <scope>NUCLEOTIDE SEQUENCE [LARGE SCALE GENOMIC DNA]</scope>
    <source>
        <strain evidence="1 2">OSC145934</strain>
    </source>
</reference>